<protein>
    <recommendedName>
        <fullName evidence="5">Protein FRA10AC1</fullName>
    </recommendedName>
</protein>
<feature type="compositionally biased region" description="Acidic residues" evidence="2">
    <location>
        <begin position="14"/>
        <end position="23"/>
    </location>
</feature>
<feature type="compositionally biased region" description="Basic and acidic residues" evidence="2">
    <location>
        <begin position="32"/>
        <end position="52"/>
    </location>
</feature>
<dbReference type="EMBL" id="CANHGI010000002">
    <property type="protein sequence ID" value="CAI5440883.1"/>
    <property type="molecule type" value="Genomic_DNA"/>
</dbReference>
<feature type="region of interest" description="Disordered" evidence="2">
    <location>
        <begin position="263"/>
        <end position="288"/>
    </location>
</feature>
<evidence type="ECO:0000313" key="4">
    <source>
        <dbReference type="Proteomes" id="UP001152747"/>
    </source>
</evidence>
<dbReference type="GO" id="GO:0016791">
    <property type="term" value="F:phosphatase activity"/>
    <property type="evidence" value="ECO:0007669"/>
    <property type="project" value="TreeGrafter"/>
</dbReference>
<evidence type="ECO:0000256" key="2">
    <source>
        <dbReference type="SAM" id="MobiDB-lite"/>
    </source>
</evidence>
<gene>
    <name evidence="3" type="ORF">CAMP_LOCUS3520</name>
</gene>
<dbReference type="Proteomes" id="UP001152747">
    <property type="component" value="Unassembled WGS sequence"/>
</dbReference>
<evidence type="ECO:0000256" key="1">
    <source>
        <dbReference type="SAM" id="Coils"/>
    </source>
</evidence>
<dbReference type="OrthoDB" id="197967at2759"/>
<feature type="compositionally biased region" description="Low complexity" evidence="2">
    <location>
        <begin position="268"/>
        <end position="280"/>
    </location>
</feature>
<dbReference type="PANTHER" id="PTHR11567:SF25">
    <property type="entry name" value="PROTEIN FRA10AC1"/>
    <property type="match status" value="1"/>
</dbReference>
<name>A0A9P1I9T3_9PELO</name>
<accession>A0A9P1I9T3</accession>
<reference evidence="3" key="1">
    <citation type="submission" date="2022-11" db="EMBL/GenBank/DDBJ databases">
        <authorList>
            <person name="Kikuchi T."/>
        </authorList>
    </citation>
    <scope>NUCLEOTIDE SEQUENCE</scope>
    <source>
        <strain evidence="3">PS1010</strain>
    </source>
</reference>
<sequence length="307" mass="36659">MKSNRNPYRGIDDLQSEFDEESDVERKKKRMDFREKDYPGEEPKKERKDGKKWFQDEHGRMHRQMARMSSLNAYQRHKEIINLYYLSFPGSTELLKPSTSHERTDLDVLKDNHKFIWDEEDLANSEKSWETRMAKRYYDKLFKEYCIVDLSLYKNNKIAMRWRTEKEVKDGKGQFICGARKCEIQKHLKSWEVNFAYVENGVKKNTLVKVRLCEGCSEKLNYGTKKREVEKKKKILRKWEKNRHEKSEKNEKIDNLLVSEEKLEKPAESTSSASAKSSTEIWEAPIEKEVEKSVDDDIDDFLDDLFQ</sequence>
<dbReference type="InterPro" id="IPR050645">
    <property type="entry name" value="Histidine_acid_phosphatase"/>
</dbReference>
<evidence type="ECO:0008006" key="5">
    <source>
        <dbReference type="Google" id="ProtNLM"/>
    </source>
</evidence>
<evidence type="ECO:0000313" key="3">
    <source>
        <dbReference type="EMBL" id="CAI5440883.1"/>
    </source>
</evidence>
<keyword evidence="1" id="KW-0175">Coiled coil</keyword>
<comment type="caution">
    <text evidence="3">The sequence shown here is derived from an EMBL/GenBank/DDBJ whole genome shotgun (WGS) entry which is preliminary data.</text>
</comment>
<keyword evidence="4" id="KW-1185">Reference proteome</keyword>
<dbReference type="Pfam" id="PF09725">
    <property type="entry name" value="Fra10Ac1"/>
    <property type="match status" value="1"/>
</dbReference>
<proteinExistence type="predicted"/>
<dbReference type="InterPro" id="IPR019129">
    <property type="entry name" value="Folate-sensitive_fs_Fra10Ac1"/>
</dbReference>
<feature type="coiled-coil region" evidence="1">
    <location>
        <begin position="229"/>
        <end position="256"/>
    </location>
</feature>
<feature type="region of interest" description="Disordered" evidence="2">
    <location>
        <begin position="1"/>
        <end position="52"/>
    </location>
</feature>
<dbReference type="PANTHER" id="PTHR11567">
    <property type="entry name" value="ACID PHOSPHATASE-RELATED"/>
    <property type="match status" value="1"/>
</dbReference>
<dbReference type="AlphaFoldDB" id="A0A9P1I9T3"/>
<organism evidence="3 4">
    <name type="scientific">Caenorhabditis angaria</name>
    <dbReference type="NCBI Taxonomy" id="860376"/>
    <lineage>
        <taxon>Eukaryota</taxon>
        <taxon>Metazoa</taxon>
        <taxon>Ecdysozoa</taxon>
        <taxon>Nematoda</taxon>
        <taxon>Chromadorea</taxon>
        <taxon>Rhabditida</taxon>
        <taxon>Rhabditina</taxon>
        <taxon>Rhabditomorpha</taxon>
        <taxon>Rhabditoidea</taxon>
        <taxon>Rhabditidae</taxon>
        <taxon>Peloderinae</taxon>
        <taxon>Caenorhabditis</taxon>
    </lineage>
</organism>